<feature type="binding site" evidence="7">
    <location>
        <position position="315"/>
    </location>
    <ligand>
        <name>3-phosphoshikimate</name>
        <dbReference type="ChEBI" id="CHEBI:145989"/>
    </ligand>
</feature>
<dbReference type="InterPro" id="IPR001986">
    <property type="entry name" value="Enolpyruvate_Tfrase_dom"/>
</dbReference>
<dbReference type="PANTHER" id="PTHR21090:SF5">
    <property type="entry name" value="PENTAFUNCTIONAL AROM POLYPEPTIDE"/>
    <property type="match status" value="1"/>
</dbReference>
<evidence type="ECO:0000313" key="10">
    <source>
        <dbReference type="Proteomes" id="UP001236723"/>
    </source>
</evidence>
<evidence type="ECO:0000256" key="2">
    <source>
        <dbReference type="ARBA" id="ARBA00009948"/>
    </source>
</evidence>
<evidence type="ECO:0000256" key="3">
    <source>
        <dbReference type="ARBA" id="ARBA00022605"/>
    </source>
</evidence>
<feature type="binding site" evidence="7">
    <location>
        <position position="167"/>
    </location>
    <ligand>
        <name>3-phosphoshikimate</name>
        <dbReference type="ChEBI" id="CHEBI:145989"/>
    </ligand>
</feature>
<dbReference type="HAMAP" id="MF_00210">
    <property type="entry name" value="EPSP_synth"/>
    <property type="match status" value="1"/>
</dbReference>
<dbReference type="PANTHER" id="PTHR21090">
    <property type="entry name" value="AROM/DEHYDROQUINATE SYNTHASE"/>
    <property type="match status" value="1"/>
</dbReference>
<organism evidence="9 10">
    <name type="scientific">Alkalibacillus filiformis</name>
    <dbReference type="NCBI Taxonomy" id="200990"/>
    <lineage>
        <taxon>Bacteria</taxon>
        <taxon>Bacillati</taxon>
        <taxon>Bacillota</taxon>
        <taxon>Bacilli</taxon>
        <taxon>Bacillales</taxon>
        <taxon>Bacillaceae</taxon>
        <taxon>Alkalibacillus</taxon>
    </lineage>
</organism>
<evidence type="ECO:0000256" key="5">
    <source>
        <dbReference type="ARBA" id="ARBA00023141"/>
    </source>
</evidence>
<comment type="catalytic activity">
    <reaction evidence="6">
        <text>3-phosphoshikimate + phosphoenolpyruvate = 5-O-(1-carboxyvinyl)-3-phosphoshikimate + phosphate</text>
        <dbReference type="Rhea" id="RHEA:21256"/>
        <dbReference type="ChEBI" id="CHEBI:43474"/>
        <dbReference type="ChEBI" id="CHEBI:57701"/>
        <dbReference type="ChEBI" id="CHEBI:58702"/>
        <dbReference type="ChEBI" id="CHEBI:145989"/>
        <dbReference type="EC" id="2.5.1.19"/>
    </reaction>
    <physiologicalReaction direction="left-to-right" evidence="6">
        <dbReference type="Rhea" id="RHEA:21257"/>
    </physiologicalReaction>
</comment>
<keyword evidence="4 7" id="KW-0808">Transferase</keyword>
<comment type="function">
    <text evidence="7">Catalyzes the transfer of the enolpyruvyl moiety of phosphoenolpyruvate (PEP) to the 5-hydroxyl of shikimate-3-phosphate (S3P) to produce enolpyruvyl shikimate-3-phosphate and inorganic phosphate.</text>
</comment>
<evidence type="ECO:0000256" key="4">
    <source>
        <dbReference type="ARBA" id="ARBA00022679"/>
    </source>
</evidence>
<dbReference type="InterPro" id="IPR036968">
    <property type="entry name" value="Enolpyruvate_Tfrase_sf"/>
</dbReference>
<comment type="caution">
    <text evidence="9">The sequence shown here is derived from an EMBL/GenBank/DDBJ whole genome shotgun (WGS) entry which is preliminary data.</text>
</comment>
<sequence>MTEQFHYKRASISGVVRVPGDKSISHRAIMFASLAYGETVIDHFLHSEDCRRTIEAFKSLGVHISESGNQVKVLGRGVDSFSQPVSALDMGNSGTTTRLMLGILSSLPFKVNLTGDDSLSKRPMGRVINPLTEMGAEFSSLNEENKLPLSVNGGHLQPITYHLPVDSAQVKSSILLAGLLINGTTTVIENNPTRDHTEKMLSAFGGLIEINGQQIKIIGKQTLKSAKITVPGDISSAAFWVAAAVITPGSHLVLEQVGVNPTRMGFVDVLKRMGAKITVTVEHYIGDEPVGTIEASYSELVPTTVTEREIPSMVDEVPLLALVATQSQGEMKINHIKELRYKETDRIEATVNILQNLGATVSSSEDQMVVNGPTDLKGGSVQSKNDHRMAMMAVIASIISDQPVTIDQTDCIKISYPTFFEDLRSIIKENEL</sequence>
<keyword evidence="5 7" id="KW-0057">Aromatic amino acid biosynthesis</keyword>
<dbReference type="CDD" id="cd01556">
    <property type="entry name" value="EPSP_synthase"/>
    <property type="match status" value="1"/>
</dbReference>
<evidence type="ECO:0000256" key="7">
    <source>
        <dbReference type="HAMAP-Rule" id="MF_00210"/>
    </source>
</evidence>
<dbReference type="EMBL" id="JAUSUP010000001">
    <property type="protein sequence ID" value="MDQ0350853.1"/>
    <property type="molecule type" value="Genomic_DNA"/>
</dbReference>
<dbReference type="SUPFAM" id="SSF55205">
    <property type="entry name" value="EPT/RTPC-like"/>
    <property type="match status" value="1"/>
</dbReference>
<gene>
    <name evidence="7" type="primary">aroA</name>
    <name evidence="9" type="ORF">J2R98_000656</name>
</gene>
<dbReference type="RefSeq" id="WP_307066070.1">
    <property type="nucleotide sequence ID" value="NZ_JAUSUP010000001.1"/>
</dbReference>
<dbReference type="EC" id="2.5.1.19" evidence="7"/>
<evidence type="ECO:0000256" key="6">
    <source>
        <dbReference type="ARBA" id="ARBA00044633"/>
    </source>
</evidence>
<dbReference type="InterPro" id="IPR013792">
    <property type="entry name" value="RNA3'P_cycl/enolpyr_Trfase_a/b"/>
</dbReference>
<protein>
    <recommendedName>
        <fullName evidence="7">3-phosphoshikimate 1-carboxyvinyltransferase</fullName>
        <ecNumber evidence="7">2.5.1.19</ecNumber>
    </recommendedName>
    <alternativeName>
        <fullName evidence="7">5-enolpyruvylshikimate-3-phosphate synthase</fullName>
        <shortName evidence="7">EPSP synthase</shortName>
        <shortName evidence="7">EPSPS</shortName>
    </alternativeName>
</protein>
<dbReference type="GO" id="GO:0003866">
    <property type="term" value="F:3-phosphoshikimate 1-carboxyvinyltransferase activity"/>
    <property type="evidence" value="ECO:0007669"/>
    <property type="project" value="UniProtKB-EC"/>
</dbReference>
<evidence type="ECO:0000259" key="8">
    <source>
        <dbReference type="Pfam" id="PF00275"/>
    </source>
</evidence>
<dbReference type="Proteomes" id="UP001236723">
    <property type="component" value="Unassembled WGS sequence"/>
</dbReference>
<dbReference type="PIRSF" id="PIRSF000505">
    <property type="entry name" value="EPSPS"/>
    <property type="match status" value="1"/>
</dbReference>
<keyword evidence="10" id="KW-1185">Reference proteome</keyword>
<dbReference type="Gene3D" id="3.65.10.10">
    <property type="entry name" value="Enolpyruvate transferase domain"/>
    <property type="match status" value="2"/>
</dbReference>
<feature type="binding site" evidence="7">
    <location>
        <position position="342"/>
    </location>
    <ligand>
        <name>3-phosphoshikimate</name>
        <dbReference type="ChEBI" id="CHEBI:145989"/>
    </ligand>
</feature>
<comment type="caution">
    <text evidence="7">Lacks conserved residue(s) required for the propagation of feature annotation.</text>
</comment>
<evidence type="ECO:0000256" key="1">
    <source>
        <dbReference type="ARBA" id="ARBA00004811"/>
    </source>
</evidence>
<name>A0ABU0DQY0_9BACI</name>
<feature type="binding site" evidence="7">
    <location>
        <position position="169"/>
    </location>
    <ligand>
        <name>3-phosphoshikimate</name>
        <dbReference type="ChEBI" id="CHEBI:145989"/>
    </ligand>
</feature>
<proteinExistence type="inferred from homology"/>
<dbReference type="PROSITE" id="PS00885">
    <property type="entry name" value="EPSP_SYNTHASE_2"/>
    <property type="match status" value="1"/>
</dbReference>
<feature type="active site" description="Proton acceptor" evidence="7">
    <location>
        <position position="315"/>
    </location>
</feature>
<feature type="binding site" evidence="7">
    <location>
        <position position="23"/>
    </location>
    <ligand>
        <name>3-phosphoshikimate</name>
        <dbReference type="ChEBI" id="CHEBI:145989"/>
    </ligand>
</feature>
<feature type="binding site" evidence="7">
    <location>
        <position position="346"/>
    </location>
    <ligand>
        <name>phosphoenolpyruvate</name>
        <dbReference type="ChEBI" id="CHEBI:58702"/>
    </ligand>
</feature>
<keyword evidence="3 7" id="KW-0028">Amino-acid biosynthesis</keyword>
<evidence type="ECO:0000313" key="9">
    <source>
        <dbReference type="EMBL" id="MDQ0350853.1"/>
    </source>
</evidence>
<feature type="binding site" evidence="7">
    <location>
        <position position="388"/>
    </location>
    <ligand>
        <name>phosphoenolpyruvate</name>
        <dbReference type="ChEBI" id="CHEBI:58702"/>
    </ligand>
</feature>
<dbReference type="Pfam" id="PF00275">
    <property type="entry name" value="EPSP_synthase"/>
    <property type="match status" value="1"/>
</dbReference>
<comment type="pathway">
    <text evidence="1 7">Metabolic intermediate biosynthesis; chorismate biosynthesis; chorismate from D-erythrose 4-phosphate and phosphoenolpyruvate: step 6/7.</text>
</comment>
<dbReference type="InterPro" id="IPR006264">
    <property type="entry name" value="EPSP_synthase"/>
</dbReference>
<comment type="subcellular location">
    <subcellularLocation>
        <location evidence="7">Cytoplasm</location>
    </subcellularLocation>
</comment>
<feature type="binding site" evidence="7">
    <location>
        <position position="27"/>
    </location>
    <ligand>
        <name>3-phosphoshikimate</name>
        <dbReference type="ChEBI" id="CHEBI:145989"/>
    </ligand>
</feature>
<comment type="similarity">
    <text evidence="2 7">Belongs to the EPSP synthase family.</text>
</comment>
<feature type="binding site" evidence="7">
    <location>
        <position position="22"/>
    </location>
    <ligand>
        <name>phosphoenolpyruvate</name>
        <dbReference type="ChEBI" id="CHEBI:58702"/>
    </ligand>
</feature>
<feature type="binding site" evidence="7">
    <location>
        <position position="94"/>
    </location>
    <ligand>
        <name>phosphoenolpyruvate</name>
        <dbReference type="ChEBI" id="CHEBI:58702"/>
    </ligand>
</feature>
<feature type="domain" description="Enolpyruvate transferase" evidence="8">
    <location>
        <begin position="9"/>
        <end position="423"/>
    </location>
</feature>
<dbReference type="InterPro" id="IPR023193">
    <property type="entry name" value="EPSP_synthase_CS"/>
</dbReference>
<dbReference type="NCBIfam" id="TIGR01356">
    <property type="entry name" value="aroA"/>
    <property type="match status" value="1"/>
</dbReference>
<keyword evidence="7" id="KW-0963">Cytoplasm</keyword>
<feature type="binding site" evidence="7">
    <location>
        <position position="22"/>
    </location>
    <ligand>
        <name>3-phosphoshikimate</name>
        <dbReference type="ChEBI" id="CHEBI:145989"/>
    </ligand>
</feature>
<dbReference type="PROSITE" id="PS00104">
    <property type="entry name" value="EPSP_SYNTHASE_1"/>
    <property type="match status" value="1"/>
</dbReference>
<reference evidence="9 10" key="1">
    <citation type="submission" date="2023-07" db="EMBL/GenBank/DDBJ databases">
        <title>Genomic Encyclopedia of Type Strains, Phase IV (KMG-IV): sequencing the most valuable type-strain genomes for metagenomic binning, comparative biology and taxonomic classification.</title>
        <authorList>
            <person name="Goeker M."/>
        </authorList>
    </citation>
    <scope>NUCLEOTIDE SEQUENCE [LARGE SCALE GENOMIC DNA]</scope>
    <source>
        <strain evidence="9 10">DSM 15448</strain>
    </source>
</reference>
<comment type="subunit">
    <text evidence="7">Monomer.</text>
</comment>
<accession>A0ABU0DQY0</accession>
<feature type="binding site" evidence="7">
    <location>
        <position position="169"/>
    </location>
    <ligand>
        <name>phosphoenolpyruvate</name>
        <dbReference type="ChEBI" id="CHEBI:58702"/>
    </ligand>
</feature>
<feature type="binding site" evidence="7">
    <location>
        <position position="122"/>
    </location>
    <ligand>
        <name>phosphoenolpyruvate</name>
        <dbReference type="ChEBI" id="CHEBI:58702"/>
    </ligand>
</feature>